<evidence type="ECO:0000313" key="7">
    <source>
        <dbReference type="Proteomes" id="UP000002277"/>
    </source>
</evidence>
<reference evidence="6" key="3">
    <citation type="submission" date="2025-09" db="UniProtKB">
        <authorList>
            <consortium name="Ensembl"/>
        </authorList>
    </citation>
    <scope>IDENTIFICATION</scope>
</reference>
<evidence type="ECO:0000256" key="2">
    <source>
        <dbReference type="ARBA" id="ARBA00008474"/>
    </source>
</evidence>
<dbReference type="PANTHER" id="PTHR11417">
    <property type="entry name" value="SOMATOTROPIN,PROLACTIN"/>
    <property type="match status" value="1"/>
</dbReference>
<evidence type="ECO:0000256" key="1">
    <source>
        <dbReference type="ARBA" id="ARBA00004613"/>
    </source>
</evidence>
<dbReference type="GeneTree" id="ENSGT00950000182818"/>
<dbReference type="Bgee" id="ENSPTRG00000034209">
    <property type="expression patterns" value="Expressed in pituitary gland"/>
</dbReference>
<dbReference type="RefSeq" id="XP_009431251.1">
    <property type="nucleotide sequence ID" value="XM_009432976.5"/>
</dbReference>
<dbReference type="GO" id="GO:0005576">
    <property type="term" value="C:extracellular region"/>
    <property type="evidence" value="ECO:0007669"/>
    <property type="project" value="UniProtKB-SubCell"/>
</dbReference>
<keyword evidence="3" id="KW-0964">Secreted</keyword>
<feature type="signal peptide" evidence="5">
    <location>
        <begin position="1"/>
        <end position="26"/>
    </location>
</feature>
<dbReference type="Pfam" id="PF00103">
    <property type="entry name" value="Hormone_1"/>
    <property type="match status" value="1"/>
</dbReference>
<feature type="chain" id="PRO_5014557452" evidence="5">
    <location>
        <begin position="27"/>
        <end position="256"/>
    </location>
</feature>
<dbReference type="PANTHER" id="PTHR11417:SF70">
    <property type="entry name" value="CHORIONIC SOMATOMAMMOTROPIN HORMONE 1"/>
    <property type="match status" value="1"/>
</dbReference>
<dbReference type="PROSITE" id="PS00266">
    <property type="entry name" value="SOMATOTROPIN_1"/>
    <property type="match status" value="1"/>
</dbReference>
<dbReference type="InterPro" id="IPR001400">
    <property type="entry name" value="Somatotropin/Prolactin"/>
</dbReference>
<dbReference type="EMBL" id="AACZ04070144">
    <property type="status" value="NOT_ANNOTATED_CDS"/>
    <property type="molecule type" value="Genomic_DNA"/>
</dbReference>
<proteinExistence type="inferred from homology"/>
<reference evidence="6 7" key="1">
    <citation type="journal article" date="2005" name="Nature">
        <title>Initial sequence of the chimpanzee genome and comparison with the human genome.</title>
        <authorList>
            <consortium name="Chimpanzee sequencing and analysis consortium"/>
        </authorList>
    </citation>
    <scope>NUCLEOTIDE SEQUENCE [LARGE SCALE GENOMIC DNA]</scope>
</reference>
<gene>
    <name evidence="6" type="primary">GH2</name>
</gene>
<dbReference type="Ensembl" id="ENSPTRT00000108163.1">
    <property type="protein sequence ID" value="ENSPTRP00000073641.1"/>
    <property type="gene ID" value="ENSPTRG00000034209.3"/>
</dbReference>
<organism evidence="6 7">
    <name type="scientific">Pan troglodytes</name>
    <name type="common">Chimpanzee</name>
    <dbReference type="NCBI Taxonomy" id="9598"/>
    <lineage>
        <taxon>Eukaryota</taxon>
        <taxon>Metazoa</taxon>
        <taxon>Chordata</taxon>
        <taxon>Craniata</taxon>
        <taxon>Vertebrata</taxon>
        <taxon>Euteleostomi</taxon>
        <taxon>Mammalia</taxon>
        <taxon>Eutheria</taxon>
        <taxon>Euarchontoglires</taxon>
        <taxon>Primates</taxon>
        <taxon>Haplorrhini</taxon>
        <taxon>Catarrhini</taxon>
        <taxon>Hominidae</taxon>
        <taxon>Pan</taxon>
    </lineage>
</organism>
<reference evidence="6" key="2">
    <citation type="submission" date="2025-08" db="UniProtKB">
        <authorList>
            <consortium name="Ensembl"/>
        </authorList>
    </citation>
    <scope>IDENTIFICATION</scope>
</reference>
<dbReference type="CTD" id="2689"/>
<accession>A0A2I3S9B9</accession>
<keyword evidence="7" id="KW-1185">Reference proteome</keyword>
<accession>A0A2J8QYD2</accession>
<dbReference type="Proteomes" id="UP000002277">
    <property type="component" value="Chromosome 17"/>
</dbReference>
<dbReference type="GeneID" id="100505396"/>
<dbReference type="Gene3D" id="1.20.1250.10">
    <property type="match status" value="1"/>
</dbReference>
<evidence type="ECO:0000313" key="6">
    <source>
        <dbReference type="Ensembl" id="ENSPTRP00000073641.1"/>
    </source>
</evidence>
<sequence>MAAGSRTSLLLAFGLLCLPWLQEGSAFPTIPLSRLFDNAMLRARRLYQLAYDTYQEFEEAYILKEQKYSFLQNPQTSLCFSESIPTPSNRVKTQQKSNLELLRISLLLIQSWLEPVQLLRSVFANSLVYGASDSNVYRHLKDLEEGIQTLMWVRVAPGIPNPGAPLASRDWGEKHCCPLFSSQALTQENSPYSSFPLVNPPGLSLQPGGEGGKWMNERGREQSPSAWPLLLFLHFAEAGRWQPPDWADLQSVLQQV</sequence>
<dbReference type="SUPFAM" id="SSF47266">
    <property type="entry name" value="4-helical cytokines"/>
    <property type="match status" value="1"/>
</dbReference>
<evidence type="ECO:0000256" key="3">
    <source>
        <dbReference type="ARBA" id="ARBA00022525"/>
    </source>
</evidence>
<name>A0A2I3S9B9_PANTR</name>
<evidence type="ECO:0000256" key="5">
    <source>
        <dbReference type="SAM" id="SignalP"/>
    </source>
</evidence>
<dbReference type="GO" id="GO:0005179">
    <property type="term" value="F:hormone activity"/>
    <property type="evidence" value="ECO:0007669"/>
    <property type="project" value="UniProtKB-KW"/>
</dbReference>
<keyword evidence="4" id="KW-0372">Hormone</keyword>
<evidence type="ECO:0000256" key="4">
    <source>
        <dbReference type="RuleBase" id="RU003618"/>
    </source>
</evidence>
<dbReference type="InterPro" id="IPR009079">
    <property type="entry name" value="4_helix_cytokine-like_core"/>
</dbReference>
<comment type="subcellular location">
    <subcellularLocation>
        <location evidence="1 4">Secreted</location>
    </subcellularLocation>
</comment>
<comment type="similarity">
    <text evidence="2 4">Belongs to the somatotropin/prolactin family.</text>
</comment>
<keyword evidence="5" id="KW-0732">Signal</keyword>
<dbReference type="AlphaFoldDB" id="A0A2I3S9B9"/>
<dbReference type="PRINTS" id="PR00836">
    <property type="entry name" value="SOMATOTROPIN"/>
</dbReference>
<protein>
    <submittedName>
        <fullName evidence="6">Growth hormone 2</fullName>
    </submittedName>
</protein>
<dbReference type="InterPro" id="IPR018116">
    <property type="entry name" value="Somatotropin_CS"/>
</dbReference>